<evidence type="ECO:0000313" key="3">
    <source>
        <dbReference type="Proteomes" id="UP001444625"/>
    </source>
</evidence>
<organism evidence="2 3">
    <name type="scientific">Ornithinibacillus xuwenensis</name>
    <dbReference type="NCBI Taxonomy" id="3144668"/>
    <lineage>
        <taxon>Bacteria</taxon>
        <taxon>Bacillati</taxon>
        <taxon>Bacillota</taxon>
        <taxon>Bacilli</taxon>
        <taxon>Bacillales</taxon>
        <taxon>Bacillaceae</taxon>
        <taxon>Ornithinibacillus</taxon>
    </lineage>
</organism>
<dbReference type="SUPFAM" id="SSF50800">
    <property type="entry name" value="PK beta-barrel domain-like"/>
    <property type="match status" value="1"/>
</dbReference>
<dbReference type="PANTHER" id="PTHR30212:SF2">
    <property type="entry name" value="PROTEIN YIIM"/>
    <property type="match status" value="1"/>
</dbReference>
<dbReference type="InterPro" id="IPR005302">
    <property type="entry name" value="MoCF_Sase_C"/>
</dbReference>
<evidence type="ECO:0000313" key="2">
    <source>
        <dbReference type="EMBL" id="MEN2768111.1"/>
    </source>
</evidence>
<dbReference type="InterPro" id="IPR011037">
    <property type="entry name" value="Pyrv_Knase-like_insert_dom_sf"/>
</dbReference>
<sequence length="220" mass="25101">MQQPFLQKILTGKVRTIGEAHATNPMDKQWETGMFKHEVNEPIWLSKTGLVGDEVADTKNHGGLEKAIFAYPIEHYDYWREDLPIDTIGIGAMGENLAVKNMEEASVCIGDIYQLGETVIQVSQPRKPCWKPGRRYFVPDFVLRIKNTGRTGWYYRVLQEGEVKAGLELTLVERPVPKWTIAACNDVLNVYKDDLDAARELVDCELLADAWKHSLKKRLK</sequence>
<evidence type="ECO:0000259" key="1">
    <source>
        <dbReference type="PROSITE" id="PS51340"/>
    </source>
</evidence>
<dbReference type="InterPro" id="IPR005163">
    <property type="entry name" value="Tri_helical_YiiM-like"/>
</dbReference>
<keyword evidence="3" id="KW-1185">Reference proteome</keyword>
<dbReference type="EMBL" id="JBDIML010000004">
    <property type="protein sequence ID" value="MEN2768111.1"/>
    <property type="molecule type" value="Genomic_DNA"/>
</dbReference>
<dbReference type="RefSeq" id="WP_345825594.1">
    <property type="nucleotide sequence ID" value="NZ_JBDIML010000004.1"/>
</dbReference>
<reference evidence="2 3" key="1">
    <citation type="submission" date="2024-05" db="EMBL/GenBank/DDBJ databases">
        <authorList>
            <person name="Haq I."/>
            <person name="Ullah Z."/>
            <person name="Ahmad R."/>
            <person name="Li M."/>
            <person name="Tong Y."/>
        </authorList>
    </citation>
    <scope>NUCLEOTIDE SEQUENCE [LARGE SCALE GENOMIC DNA]</scope>
    <source>
        <strain evidence="2 3">16A2E</strain>
    </source>
</reference>
<dbReference type="Pfam" id="PF03473">
    <property type="entry name" value="MOSC"/>
    <property type="match status" value="1"/>
</dbReference>
<dbReference type="Pfam" id="PF03475">
    <property type="entry name" value="YiiM_3-alpha"/>
    <property type="match status" value="1"/>
</dbReference>
<feature type="domain" description="MOSC" evidence="1">
    <location>
        <begin position="37"/>
        <end position="172"/>
    </location>
</feature>
<dbReference type="PANTHER" id="PTHR30212">
    <property type="entry name" value="PROTEIN YIIM"/>
    <property type="match status" value="1"/>
</dbReference>
<accession>A0ABU9XII1</accession>
<protein>
    <submittedName>
        <fullName evidence="2">MOSC domain-containing protein</fullName>
    </submittedName>
</protein>
<comment type="caution">
    <text evidence="2">The sequence shown here is derived from an EMBL/GenBank/DDBJ whole genome shotgun (WGS) entry which is preliminary data.</text>
</comment>
<dbReference type="Proteomes" id="UP001444625">
    <property type="component" value="Unassembled WGS sequence"/>
</dbReference>
<gene>
    <name evidence="2" type="ORF">ABC228_13090</name>
</gene>
<dbReference type="InterPro" id="IPR052353">
    <property type="entry name" value="Benzoxazolinone_Detox_Enz"/>
</dbReference>
<name>A0ABU9XII1_9BACI</name>
<dbReference type="Gene3D" id="2.40.33.20">
    <property type="entry name" value="PK beta-barrel domain-like"/>
    <property type="match status" value="1"/>
</dbReference>
<dbReference type="PROSITE" id="PS51340">
    <property type="entry name" value="MOSC"/>
    <property type="match status" value="1"/>
</dbReference>
<proteinExistence type="predicted"/>